<protein>
    <submittedName>
        <fullName evidence="6">2-dehydro-3-deoxy-phosphogluconate aldolase</fullName>
        <ecNumber evidence="6">4.1.2.14</ecNumber>
    </submittedName>
</protein>
<dbReference type="Pfam" id="PF01081">
    <property type="entry name" value="Aldolase"/>
    <property type="match status" value="1"/>
</dbReference>
<dbReference type="InterPro" id="IPR013785">
    <property type="entry name" value="Aldolase_TIM"/>
</dbReference>
<evidence type="ECO:0000256" key="4">
    <source>
        <dbReference type="ARBA" id="ARBA00023239"/>
    </source>
</evidence>
<dbReference type="GO" id="GO:0008675">
    <property type="term" value="F:2-dehydro-3-deoxy-phosphogluconate aldolase activity"/>
    <property type="evidence" value="ECO:0007669"/>
    <property type="project" value="UniProtKB-EC"/>
</dbReference>
<dbReference type="PANTHER" id="PTHR30246">
    <property type="entry name" value="2-KETO-3-DEOXY-6-PHOSPHOGLUCONATE ALDOLASE"/>
    <property type="match status" value="1"/>
</dbReference>
<gene>
    <name evidence="6" type="primary">eda</name>
    <name evidence="6" type="ORF">ERS852476_03606</name>
</gene>
<dbReference type="Proteomes" id="UP000095645">
    <property type="component" value="Unassembled WGS sequence"/>
</dbReference>
<dbReference type="SUPFAM" id="SSF51569">
    <property type="entry name" value="Aldolase"/>
    <property type="match status" value="1"/>
</dbReference>
<evidence type="ECO:0000256" key="1">
    <source>
        <dbReference type="ARBA" id="ARBA00004761"/>
    </source>
</evidence>
<keyword evidence="4 6" id="KW-0456">Lyase</keyword>
<comment type="similarity">
    <text evidence="2">Belongs to the KHG/KDPG aldolase family.</text>
</comment>
<evidence type="ECO:0000256" key="5">
    <source>
        <dbReference type="ARBA" id="ARBA00023277"/>
    </source>
</evidence>
<evidence type="ECO:0000313" key="7">
    <source>
        <dbReference type="Proteomes" id="UP000095645"/>
    </source>
</evidence>
<dbReference type="NCBIfam" id="TIGR01182">
    <property type="entry name" value="eda"/>
    <property type="match status" value="1"/>
</dbReference>
<dbReference type="PANTHER" id="PTHR30246:SF1">
    <property type="entry name" value="2-DEHYDRO-3-DEOXY-6-PHOSPHOGALACTONATE ALDOLASE-RELATED"/>
    <property type="match status" value="1"/>
</dbReference>
<evidence type="ECO:0000256" key="3">
    <source>
        <dbReference type="ARBA" id="ARBA00011233"/>
    </source>
</evidence>
<keyword evidence="5" id="KW-0119">Carbohydrate metabolism</keyword>
<comment type="pathway">
    <text evidence="1">Carbohydrate acid metabolism.</text>
</comment>
<accession>A0A174GZ26</accession>
<evidence type="ECO:0000313" key="6">
    <source>
        <dbReference type="EMBL" id="CUO67833.1"/>
    </source>
</evidence>
<dbReference type="EC" id="4.1.2.14" evidence="6"/>
<proteinExistence type="inferred from homology"/>
<dbReference type="CDD" id="cd00452">
    <property type="entry name" value="KDPG_aldolase"/>
    <property type="match status" value="1"/>
</dbReference>
<dbReference type="InterPro" id="IPR000887">
    <property type="entry name" value="Aldlse_KDPG_KHG"/>
</dbReference>
<evidence type="ECO:0000256" key="2">
    <source>
        <dbReference type="ARBA" id="ARBA00006906"/>
    </source>
</evidence>
<name>A0A174GZ26_9FIRM</name>
<dbReference type="AlphaFoldDB" id="A0A174GZ26"/>
<reference evidence="6 7" key="1">
    <citation type="submission" date="2015-09" db="EMBL/GenBank/DDBJ databases">
        <authorList>
            <consortium name="Pathogen Informatics"/>
        </authorList>
    </citation>
    <scope>NUCLEOTIDE SEQUENCE [LARGE SCALE GENOMIC DNA]</scope>
    <source>
        <strain evidence="6 7">2789STDY5834861</strain>
    </source>
</reference>
<sequence length="208" mass="22553">MDMYSVVKENPILAILRNIPLEYTVDYAQAIVDGGVSFFEVALNSEHGLKQIAILRDHFGEKCMIGAGTAISVDLAKAAIDAGAQFLLTPGTPIDVLQYCAKKDIMLLPGVFTPGDVATSLEFGYKTMKLFPAGCTPKGYLKALKGPYDEANYIAIGGVTIDNINDYFKEGYMGVGIASNLIPPSVLKDENWGLGASYVRKYVSRIKR</sequence>
<dbReference type="EMBL" id="CYZP01000053">
    <property type="protein sequence ID" value="CUO67833.1"/>
    <property type="molecule type" value="Genomic_DNA"/>
</dbReference>
<organism evidence="6 7">
    <name type="scientific">Blautia obeum</name>
    <dbReference type="NCBI Taxonomy" id="40520"/>
    <lineage>
        <taxon>Bacteria</taxon>
        <taxon>Bacillati</taxon>
        <taxon>Bacillota</taxon>
        <taxon>Clostridia</taxon>
        <taxon>Lachnospirales</taxon>
        <taxon>Lachnospiraceae</taxon>
        <taxon>Blautia</taxon>
    </lineage>
</organism>
<dbReference type="Gene3D" id="3.20.20.70">
    <property type="entry name" value="Aldolase class I"/>
    <property type="match status" value="1"/>
</dbReference>
<comment type="subunit">
    <text evidence="3">Homotrimer.</text>
</comment>